<reference evidence="1" key="1">
    <citation type="submission" date="2019-10" db="EMBL/GenBank/DDBJ databases">
        <authorList>
            <consortium name="DOE Joint Genome Institute"/>
            <person name="Kuo A."/>
            <person name="Miyauchi S."/>
            <person name="Kiss E."/>
            <person name="Drula E."/>
            <person name="Kohler A."/>
            <person name="Sanchez-Garcia M."/>
            <person name="Andreopoulos B."/>
            <person name="Barry K.W."/>
            <person name="Bonito G."/>
            <person name="Buee M."/>
            <person name="Carver A."/>
            <person name="Chen C."/>
            <person name="Cichocki N."/>
            <person name="Clum A."/>
            <person name="Culley D."/>
            <person name="Crous P.W."/>
            <person name="Fauchery L."/>
            <person name="Girlanda M."/>
            <person name="Hayes R."/>
            <person name="Keri Z."/>
            <person name="LaButti K."/>
            <person name="Lipzen A."/>
            <person name="Lombard V."/>
            <person name="Magnuson J."/>
            <person name="Maillard F."/>
            <person name="Morin E."/>
            <person name="Murat C."/>
            <person name="Nolan M."/>
            <person name="Ohm R."/>
            <person name="Pangilinan J."/>
            <person name="Pereira M."/>
            <person name="Perotto S."/>
            <person name="Peter M."/>
            <person name="Riley R."/>
            <person name="Sitrit Y."/>
            <person name="Stielow B."/>
            <person name="Szollosi G."/>
            <person name="Zifcakova L."/>
            <person name="Stursova M."/>
            <person name="Spatafora J.W."/>
            <person name="Tedersoo L."/>
            <person name="Vaario L.-M."/>
            <person name="Yamada A."/>
            <person name="Yan M."/>
            <person name="Wang P."/>
            <person name="Xu J."/>
            <person name="Bruns T."/>
            <person name="Baldrian P."/>
            <person name="Vilgalys R."/>
            <person name="Henrissat B."/>
            <person name="Grigoriev I.V."/>
            <person name="Hibbett D."/>
            <person name="Nagy L.G."/>
            <person name="Martin F.M."/>
        </authorList>
    </citation>
    <scope>NUCLEOTIDE SEQUENCE</scope>
    <source>
        <strain evidence="1">BED1</strain>
    </source>
</reference>
<proteinExistence type="predicted"/>
<reference evidence="1" key="2">
    <citation type="journal article" date="2020" name="Nat. Commun.">
        <title>Large-scale genome sequencing of mycorrhizal fungi provides insights into the early evolution of symbiotic traits.</title>
        <authorList>
            <person name="Miyauchi S."/>
            <person name="Kiss E."/>
            <person name="Kuo A."/>
            <person name="Drula E."/>
            <person name="Kohler A."/>
            <person name="Sanchez-Garcia M."/>
            <person name="Morin E."/>
            <person name="Andreopoulos B."/>
            <person name="Barry K.W."/>
            <person name="Bonito G."/>
            <person name="Buee M."/>
            <person name="Carver A."/>
            <person name="Chen C."/>
            <person name="Cichocki N."/>
            <person name="Clum A."/>
            <person name="Culley D."/>
            <person name="Crous P.W."/>
            <person name="Fauchery L."/>
            <person name="Girlanda M."/>
            <person name="Hayes R.D."/>
            <person name="Keri Z."/>
            <person name="LaButti K."/>
            <person name="Lipzen A."/>
            <person name="Lombard V."/>
            <person name="Magnuson J."/>
            <person name="Maillard F."/>
            <person name="Murat C."/>
            <person name="Nolan M."/>
            <person name="Ohm R.A."/>
            <person name="Pangilinan J."/>
            <person name="Pereira M.F."/>
            <person name="Perotto S."/>
            <person name="Peter M."/>
            <person name="Pfister S."/>
            <person name="Riley R."/>
            <person name="Sitrit Y."/>
            <person name="Stielow J.B."/>
            <person name="Szollosi G."/>
            <person name="Zifcakova L."/>
            <person name="Stursova M."/>
            <person name="Spatafora J.W."/>
            <person name="Tedersoo L."/>
            <person name="Vaario L.M."/>
            <person name="Yamada A."/>
            <person name="Yan M."/>
            <person name="Wang P."/>
            <person name="Xu J."/>
            <person name="Bruns T."/>
            <person name="Baldrian P."/>
            <person name="Vilgalys R."/>
            <person name="Dunand C."/>
            <person name="Henrissat B."/>
            <person name="Grigoriev I.V."/>
            <person name="Hibbett D."/>
            <person name="Nagy L.G."/>
            <person name="Martin F.M."/>
        </authorList>
    </citation>
    <scope>NUCLEOTIDE SEQUENCE</scope>
    <source>
        <strain evidence="1">BED1</strain>
    </source>
</reference>
<comment type="caution">
    <text evidence="1">The sequence shown here is derived from an EMBL/GenBank/DDBJ whole genome shotgun (WGS) entry which is preliminary data.</text>
</comment>
<gene>
    <name evidence="1" type="ORF">L210DRAFT_3768625</name>
</gene>
<dbReference type="AlphaFoldDB" id="A0AAD4B9Z2"/>
<dbReference type="Gene3D" id="3.20.20.100">
    <property type="entry name" value="NADP-dependent oxidoreductase domain"/>
    <property type="match status" value="1"/>
</dbReference>
<dbReference type="Proteomes" id="UP001194468">
    <property type="component" value="Unassembled WGS sequence"/>
</dbReference>
<accession>A0AAD4B9Z2</accession>
<protein>
    <recommendedName>
        <fullName evidence="3">Aldo/keto reductase</fullName>
    </recommendedName>
</protein>
<keyword evidence="2" id="KW-1185">Reference proteome</keyword>
<evidence type="ECO:0000313" key="2">
    <source>
        <dbReference type="Proteomes" id="UP001194468"/>
    </source>
</evidence>
<sequence length="66" mass="7230">MLAYCKFHGIGVIPWSPLAAGDLARPVGTESVRLNASRGTEFERKLSEADKSLSLAVSRNSRTRRV</sequence>
<organism evidence="1 2">
    <name type="scientific">Boletus edulis BED1</name>
    <dbReference type="NCBI Taxonomy" id="1328754"/>
    <lineage>
        <taxon>Eukaryota</taxon>
        <taxon>Fungi</taxon>
        <taxon>Dikarya</taxon>
        <taxon>Basidiomycota</taxon>
        <taxon>Agaricomycotina</taxon>
        <taxon>Agaricomycetes</taxon>
        <taxon>Agaricomycetidae</taxon>
        <taxon>Boletales</taxon>
        <taxon>Boletineae</taxon>
        <taxon>Boletaceae</taxon>
        <taxon>Boletoideae</taxon>
        <taxon>Boletus</taxon>
    </lineage>
</organism>
<evidence type="ECO:0008006" key="3">
    <source>
        <dbReference type="Google" id="ProtNLM"/>
    </source>
</evidence>
<dbReference type="InterPro" id="IPR036812">
    <property type="entry name" value="NAD(P)_OxRdtase_dom_sf"/>
</dbReference>
<name>A0AAD4B9Z2_BOLED</name>
<dbReference type="EMBL" id="WHUW01000360">
    <property type="protein sequence ID" value="KAF8415218.1"/>
    <property type="molecule type" value="Genomic_DNA"/>
</dbReference>
<dbReference type="SUPFAM" id="SSF51430">
    <property type="entry name" value="NAD(P)-linked oxidoreductase"/>
    <property type="match status" value="1"/>
</dbReference>
<evidence type="ECO:0000313" key="1">
    <source>
        <dbReference type="EMBL" id="KAF8415218.1"/>
    </source>
</evidence>